<dbReference type="GO" id="GO:0005524">
    <property type="term" value="F:ATP binding"/>
    <property type="evidence" value="ECO:0007669"/>
    <property type="project" value="InterPro"/>
</dbReference>
<dbReference type="InterPro" id="IPR001245">
    <property type="entry name" value="Ser-Thr/Tyr_kinase_cat_dom"/>
</dbReference>
<name>A0A9P6HM22_9AGAM</name>
<reference evidence="3" key="1">
    <citation type="journal article" date="2020" name="Nat. Commun.">
        <title>Large-scale genome sequencing of mycorrhizal fungi provides insights into the early evolution of symbiotic traits.</title>
        <authorList>
            <person name="Miyauchi S."/>
            <person name="Kiss E."/>
            <person name="Kuo A."/>
            <person name="Drula E."/>
            <person name="Kohler A."/>
            <person name="Sanchez-Garcia M."/>
            <person name="Morin E."/>
            <person name="Andreopoulos B."/>
            <person name="Barry K.W."/>
            <person name="Bonito G."/>
            <person name="Buee M."/>
            <person name="Carver A."/>
            <person name="Chen C."/>
            <person name="Cichocki N."/>
            <person name="Clum A."/>
            <person name="Culley D."/>
            <person name="Crous P.W."/>
            <person name="Fauchery L."/>
            <person name="Girlanda M."/>
            <person name="Hayes R.D."/>
            <person name="Keri Z."/>
            <person name="LaButti K."/>
            <person name="Lipzen A."/>
            <person name="Lombard V."/>
            <person name="Magnuson J."/>
            <person name="Maillard F."/>
            <person name="Murat C."/>
            <person name="Nolan M."/>
            <person name="Ohm R.A."/>
            <person name="Pangilinan J."/>
            <person name="Pereira M.F."/>
            <person name="Perotto S."/>
            <person name="Peter M."/>
            <person name="Pfister S."/>
            <person name="Riley R."/>
            <person name="Sitrit Y."/>
            <person name="Stielow J.B."/>
            <person name="Szollosi G."/>
            <person name="Zifcakova L."/>
            <person name="Stursova M."/>
            <person name="Spatafora J.W."/>
            <person name="Tedersoo L."/>
            <person name="Vaario L.M."/>
            <person name="Yamada A."/>
            <person name="Yan M."/>
            <person name="Wang P."/>
            <person name="Xu J."/>
            <person name="Bruns T."/>
            <person name="Baldrian P."/>
            <person name="Vilgalys R."/>
            <person name="Dunand C."/>
            <person name="Henrissat B."/>
            <person name="Grigoriev I.V."/>
            <person name="Hibbett D."/>
            <person name="Nagy L.G."/>
            <person name="Martin F.M."/>
        </authorList>
    </citation>
    <scope>NUCLEOTIDE SEQUENCE</scope>
    <source>
        <strain evidence="3">UH-Tt-Lm1</strain>
    </source>
</reference>
<dbReference type="OrthoDB" id="346907at2759"/>
<keyword evidence="1" id="KW-0812">Transmembrane</keyword>
<proteinExistence type="predicted"/>
<dbReference type="Gene3D" id="1.10.510.10">
    <property type="entry name" value="Transferase(Phosphotransferase) domain 1"/>
    <property type="match status" value="1"/>
</dbReference>
<dbReference type="SMART" id="SM00220">
    <property type="entry name" value="S_TKc"/>
    <property type="match status" value="1"/>
</dbReference>
<dbReference type="EMBL" id="WIUZ02000003">
    <property type="protein sequence ID" value="KAF9789265.1"/>
    <property type="molecule type" value="Genomic_DNA"/>
</dbReference>
<keyword evidence="1" id="KW-0472">Membrane</keyword>
<reference evidence="3" key="2">
    <citation type="submission" date="2020-11" db="EMBL/GenBank/DDBJ databases">
        <authorList>
            <consortium name="DOE Joint Genome Institute"/>
            <person name="Kuo A."/>
            <person name="Miyauchi S."/>
            <person name="Kiss E."/>
            <person name="Drula E."/>
            <person name="Kohler A."/>
            <person name="Sanchez-Garcia M."/>
            <person name="Andreopoulos B."/>
            <person name="Barry K.W."/>
            <person name="Bonito G."/>
            <person name="Buee M."/>
            <person name="Carver A."/>
            <person name="Chen C."/>
            <person name="Cichocki N."/>
            <person name="Clum A."/>
            <person name="Culley D."/>
            <person name="Crous P.W."/>
            <person name="Fauchery L."/>
            <person name="Girlanda M."/>
            <person name="Hayes R."/>
            <person name="Keri Z."/>
            <person name="Labutti K."/>
            <person name="Lipzen A."/>
            <person name="Lombard V."/>
            <person name="Magnuson J."/>
            <person name="Maillard F."/>
            <person name="Morin E."/>
            <person name="Murat C."/>
            <person name="Nolan M."/>
            <person name="Ohm R."/>
            <person name="Pangilinan J."/>
            <person name="Pereira M."/>
            <person name="Perotto S."/>
            <person name="Peter M."/>
            <person name="Riley R."/>
            <person name="Sitrit Y."/>
            <person name="Stielow B."/>
            <person name="Szollosi G."/>
            <person name="Zifcakova L."/>
            <person name="Stursova M."/>
            <person name="Spatafora J.W."/>
            <person name="Tedersoo L."/>
            <person name="Vaario L.-M."/>
            <person name="Yamada A."/>
            <person name="Yan M."/>
            <person name="Wang P."/>
            <person name="Xu J."/>
            <person name="Bruns T."/>
            <person name="Baldrian P."/>
            <person name="Vilgalys R."/>
            <person name="Henrissat B."/>
            <person name="Grigoriev I.V."/>
            <person name="Hibbett D."/>
            <person name="Nagy L.G."/>
            <person name="Martin F.M."/>
        </authorList>
    </citation>
    <scope>NUCLEOTIDE SEQUENCE</scope>
    <source>
        <strain evidence="3">UH-Tt-Lm1</strain>
    </source>
</reference>
<dbReference type="PROSITE" id="PS50011">
    <property type="entry name" value="PROTEIN_KINASE_DOM"/>
    <property type="match status" value="1"/>
</dbReference>
<dbReference type="InterPro" id="IPR008271">
    <property type="entry name" value="Ser/Thr_kinase_AS"/>
</dbReference>
<evidence type="ECO:0000313" key="4">
    <source>
        <dbReference type="Proteomes" id="UP000736335"/>
    </source>
</evidence>
<dbReference type="Proteomes" id="UP000736335">
    <property type="component" value="Unassembled WGS sequence"/>
</dbReference>
<comment type="caution">
    <text evidence="3">The sequence shown here is derived from an EMBL/GenBank/DDBJ whole genome shotgun (WGS) entry which is preliminary data.</text>
</comment>
<sequence>MVKDFRRLWQDVTSATDEAGAVRALAEILTEKEGRSFISSLERSDAEFCFDILDRGITGYDLKTRERQAFFVTLRRLAGSHGRLPDSMIIPEKIEIEDKIIASGGVAPTDNLQKLRKQFCKEVVLWSSLSHPHVLKFRGIYGDMERGQFTTVSEWMAHGGIMNYIEENHVNRLELLHGAAQGLNYLHDVGLVHGDLKGANILMSNDTPPCACLADFGFMTMVLDPSQPMSCSVQLEGGTTMFMPPELLVPSRFGIKNPIPTPEADVYAFGLVIFQVLTGEMPFRGVRATELAFNLVQGLRPDKPANAPTIGFSDSLWTFVQQCWHGDRNSRPRVVEVVEHLAEAAANWHGLMPPFDKTENGACISSETIPYAAMCVEPQSVVLESPANSQTAESSSYLCLQSTVLTEPPQQEPWETVIKPPTEPPVDCWGAMERRSQEPSDDLPEFRHVAQNHWPPPSAIPPPKRISFREFKAKFRQFFGCIEPQSPLRIVYKKSNSGEFSAGIKGVFEDLNDPDIPLPKPSARSNPTGVMDLGGLVLSSNPVPLELVETNDESQAQEFIDRLLDVVCHSAISSMDWPPHGSQADSGPSFLNPWSLIAIIGSIYHLSISLFLRDNTRGHHSYF</sequence>
<evidence type="ECO:0000313" key="3">
    <source>
        <dbReference type="EMBL" id="KAF9789265.1"/>
    </source>
</evidence>
<accession>A0A9P6HM22</accession>
<gene>
    <name evidence="3" type="ORF">BJ322DRAFT_528914</name>
</gene>
<dbReference type="Pfam" id="PF07714">
    <property type="entry name" value="PK_Tyr_Ser-Thr"/>
    <property type="match status" value="1"/>
</dbReference>
<keyword evidence="3" id="KW-0808">Transferase</keyword>
<organism evidence="3 4">
    <name type="scientific">Thelephora terrestris</name>
    <dbReference type="NCBI Taxonomy" id="56493"/>
    <lineage>
        <taxon>Eukaryota</taxon>
        <taxon>Fungi</taxon>
        <taxon>Dikarya</taxon>
        <taxon>Basidiomycota</taxon>
        <taxon>Agaricomycotina</taxon>
        <taxon>Agaricomycetes</taxon>
        <taxon>Thelephorales</taxon>
        <taxon>Thelephoraceae</taxon>
        <taxon>Thelephora</taxon>
    </lineage>
</organism>
<keyword evidence="3" id="KW-0418">Kinase</keyword>
<dbReference type="InterPro" id="IPR000719">
    <property type="entry name" value="Prot_kinase_dom"/>
</dbReference>
<evidence type="ECO:0000256" key="1">
    <source>
        <dbReference type="SAM" id="Phobius"/>
    </source>
</evidence>
<dbReference type="AlphaFoldDB" id="A0A9P6HM22"/>
<feature type="transmembrane region" description="Helical" evidence="1">
    <location>
        <begin position="594"/>
        <end position="612"/>
    </location>
</feature>
<keyword evidence="4" id="KW-1185">Reference proteome</keyword>
<keyword evidence="1" id="KW-1133">Transmembrane helix</keyword>
<dbReference type="PROSITE" id="PS00108">
    <property type="entry name" value="PROTEIN_KINASE_ST"/>
    <property type="match status" value="1"/>
</dbReference>
<dbReference type="PANTHER" id="PTHR44329">
    <property type="entry name" value="SERINE/THREONINE-PROTEIN KINASE TNNI3K-RELATED"/>
    <property type="match status" value="1"/>
</dbReference>
<dbReference type="InterPro" id="IPR011009">
    <property type="entry name" value="Kinase-like_dom_sf"/>
</dbReference>
<dbReference type="SUPFAM" id="SSF56112">
    <property type="entry name" value="Protein kinase-like (PK-like)"/>
    <property type="match status" value="1"/>
</dbReference>
<dbReference type="InterPro" id="IPR051681">
    <property type="entry name" value="Ser/Thr_Kinases-Pseudokinases"/>
</dbReference>
<protein>
    <submittedName>
        <fullName evidence="3">Kinase-like domain-containing protein</fullName>
    </submittedName>
</protein>
<feature type="domain" description="Protein kinase" evidence="2">
    <location>
        <begin position="70"/>
        <end position="352"/>
    </location>
</feature>
<evidence type="ECO:0000259" key="2">
    <source>
        <dbReference type="PROSITE" id="PS50011"/>
    </source>
</evidence>
<dbReference type="PANTHER" id="PTHR44329:SF214">
    <property type="entry name" value="PROTEIN KINASE DOMAIN-CONTAINING PROTEIN"/>
    <property type="match status" value="1"/>
</dbReference>
<dbReference type="GO" id="GO:0004674">
    <property type="term" value="F:protein serine/threonine kinase activity"/>
    <property type="evidence" value="ECO:0007669"/>
    <property type="project" value="TreeGrafter"/>
</dbReference>